<dbReference type="AlphaFoldDB" id="A0A7D3XA30"/>
<feature type="transmembrane region" description="Helical" evidence="2">
    <location>
        <begin position="435"/>
        <end position="457"/>
    </location>
</feature>
<accession>A0A7D3XA30</accession>
<dbReference type="RefSeq" id="WP_173212584.1">
    <property type="nucleotide sequence ID" value="NZ_CP053921.1"/>
</dbReference>
<dbReference type="GO" id="GO:0015293">
    <property type="term" value="F:symporter activity"/>
    <property type="evidence" value="ECO:0007669"/>
    <property type="project" value="InterPro"/>
</dbReference>
<dbReference type="GO" id="GO:0005886">
    <property type="term" value="C:plasma membrane"/>
    <property type="evidence" value="ECO:0007669"/>
    <property type="project" value="TreeGrafter"/>
</dbReference>
<feature type="transmembrane region" description="Helical" evidence="2">
    <location>
        <begin position="51"/>
        <end position="73"/>
    </location>
</feature>
<protein>
    <submittedName>
        <fullName evidence="3">MFS transporter</fullName>
    </submittedName>
</protein>
<feature type="transmembrane region" description="Helical" evidence="2">
    <location>
        <begin position="194"/>
        <end position="214"/>
    </location>
</feature>
<proteinExistence type="inferred from homology"/>
<feature type="transmembrane region" description="Helical" evidence="2">
    <location>
        <begin position="391"/>
        <end position="415"/>
    </location>
</feature>
<name>A0A7D3XA30_9SPHN</name>
<comment type="similarity">
    <text evidence="1">Belongs to the sodium:galactoside symporter (TC 2.A.2) family.</text>
</comment>
<feature type="transmembrane region" description="Helical" evidence="2">
    <location>
        <begin position="117"/>
        <end position="135"/>
    </location>
</feature>
<keyword evidence="2" id="KW-0472">Membrane</keyword>
<dbReference type="Pfam" id="PF13347">
    <property type="entry name" value="MFS_2"/>
    <property type="match status" value="1"/>
</dbReference>
<evidence type="ECO:0000256" key="1">
    <source>
        <dbReference type="ARBA" id="ARBA00009617"/>
    </source>
</evidence>
<feature type="transmembrane region" description="Helical" evidence="2">
    <location>
        <begin position="287"/>
        <end position="304"/>
    </location>
</feature>
<dbReference type="SUPFAM" id="SSF103473">
    <property type="entry name" value="MFS general substrate transporter"/>
    <property type="match status" value="1"/>
</dbReference>
<feature type="transmembrane region" description="Helical" evidence="2">
    <location>
        <begin position="249"/>
        <end position="275"/>
    </location>
</feature>
<organism evidence="3 4">
    <name type="scientific">Erythrobacter mangrovi</name>
    <dbReference type="NCBI Taxonomy" id="2739433"/>
    <lineage>
        <taxon>Bacteria</taxon>
        <taxon>Pseudomonadati</taxon>
        <taxon>Pseudomonadota</taxon>
        <taxon>Alphaproteobacteria</taxon>
        <taxon>Sphingomonadales</taxon>
        <taxon>Erythrobacteraceae</taxon>
        <taxon>Erythrobacter/Porphyrobacter group</taxon>
        <taxon>Erythrobacter</taxon>
    </lineage>
</organism>
<dbReference type="InterPro" id="IPR036259">
    <property type="entry name" value="MFS_trans_sf"/>
</dbReference>
<evidence type="ECO:0000256" key="2">
    <source>
        <dbReference type="SAM" id="Phobius"/>
    </source>
</evidence>
<keyword evidence="2" id="KW-1133">Transmembrane helix</keyword>
<dbReference type="Proteomes" id="UP000504693">
    <property type="component" value="Chromosome"/>
</dbReference>
<dbReference type="EMBL" id="CP053921">
    <property type="protein sequence ID" value="QKG70490.1"/>
    <property type="molecule type" value="Genomic_DNA"/>
</dbReference>
<reference evidence="3 4" key="1">
    <citation type="submission" date="2020-05" db="EMBL/GenBank/DDBJ databases">
        <title>Erythrobacter mangrovi sp. nov., isolated from rhizosphere soil of mangrove plant (Kandelia candel).</title>
        <authorList>
            <person name="Ye Y.H."/>
        </authorList>
    </citation>
    <scope>NUCLEOTIDE SEQUENCE [LARGE SCALE GENOMIC DNA]</scope>
    <source>
        <strain evidence="3 4">EB310</strain>
    </source>
</reference>
<gene>
    <name evidence="3" type="ORF">HQR01_03425</name>
</gene>
<feature type="transmembrane region" description="Helical" evidence="2">
    <location>
        <begin position="94"/>
        <end position="111"/>
    </location>
</feature>
<feature type="transmembrane region" description="Helical" evidence="2">
    <location>
        <begin position="164"/>
        <end position="182"/>
    </location>
</feature>
<dbReference type="InterPro" id="IPR039672">
    <property type="entry name" value="MFS_2"/>
</dbReference>
<dbReference type="Gene3D" id="1.20.1250.20">
    <property type="entry name" value="MFS general substrate transporter like domains"/>
    <property type="match status" value="2"/>
</dbReference>
<dbReference type="PANTHER" id="PTHR11328">
    <property type="entry name" value="MAJOR FACILITATOR SUPERFAMILY DOMAIN-CONTAINING PROTEIN"/>
    <property type="match status" value="1"/>
</dbReference>
<keyword evidence="2" id="KW-0812">Transmembrane</keyword>
<evidence type="ECO:0000313" key="3">
    <source>
        <dbReference type="EMBL" id="QKG70490.1"/>
    </source>
</evidence>
<dbReference type="KEGG" id="emv:HQR01_03425"/>
<keyword evidence="4" id="KW-1185">Reference proteome</keyword>
<dbReference type="PANTHER" id="PTHR11328:SF24">
    <property type="entry name" value="MAJOR FACILITATOR SUPERFAMILY (MFS) PROFILE DOMAIN-CONTAINING PROTEIN"/>
    <property type="match status" value="1"/>
</dbReference>
<evidence type="ECO:0000313" key="4">
    <source>
        <dbReference type="Proteomes" id="UP000504693"/>
    </source>
</evidence>
<feature type="transmembrane region" description="Helical" evidence="2">
    <location>
        <begin position="349"/>
        <end position="370"/>
    </location>
</feature>
<dbReference type="GO" id="GO:0008643">
    <property type="term" value="P:carbohydrate transport"/>
    <property type="evidence" value="ECO:0007669"/>
    <property type="project" value="InterPro"/>
</dbReference>
<sequence length="489" mass="52799">MADAGAEPIIAPPPAERLPVRLKIFHGFGSIAYGIKENGFATFLLLFYNQVVGLDAGLVGTAIMFALIADAFVDPVIGELTDRTQTRWGRRLPWLYGAPIPLAIAWMMLWSPPEGGTALTIGWLVGWAIVVRSLVSMCEVPSVALVPELTGDYDERTILMRYRFLFGWTGGLLILILAYGVFFRAAGETDPDGYYAYALSGAVLMAGAVLVSALGQHKRVAKPSPPQPRHSGGLRAIAREMRQTLSNRAFLWLVFAALFAFMNQGIAFSLTNYFLGFVWHLTQTEKVAYGLLLFVTMVAAFVTIPALAKRLGKREAAILAGSISITFSAALYLSYYLGVIPGLPDSPSVVIMFAMTFLANTAAITLMVLSSSMMADVVEASQAETGRRSEGLFFAGYFFMQKCATGAGIFLAGQILSWSSFPIGAMPGQVDAQVISNLALSYTIVLVAVGLTGLLVLRRFPIDRASHEQRLAILSGAARMDPDAEGMHP</sequence>
<feature type="transmembrane region" description="Helical" evidence="2">
    <location>
        <begin position="316"/>
        <end position="337"/>
    </location>
</feature>